<dbReference type="PROSITE" id="PS00622">
    <property type="entry name" value="HTH_LUXR_1"/>
    <property type="match status" value="1"/>
</dbReference>
<dbReference type="InterPro" id="IPR027417">
    <property type="entry name" value="P-loop_NTPase"/>
</dbReference>
<dbReference type="Pfam" id="PF13401">
    <property type="entry name" value="AAA_22"/>
    <property type="match status" value="1"/>
</dbReference>
<accession>A0ABV8SMJ0</accession>
<proteinExistence type="predicted"/>
<dbReference type="RefSeq" id="WP_380594387.1">
    <property type="nucleotide sequence ID" value="NZ_JBHSDU010000001.1"/>
</dbReference>
<sequence length="883" mass="97283">MSSSSAFALTKIRPPRSRGHLVVRPTLERRLAQALASCRLTVLVAPAGFGKTAALTRQLELVPEGTAVAWIGADEDDDLHRFLACLFAALEAFDLPWRTAPDALVAAAVNSSRERRAVANELLNALAACDSPRGLIVIDDAERITDDEVFEFVDLLLERLPERWGFVIGSRNDPPLALARLRATDDLVEIRQAQLRFDRDEIVSLIAASGHAIAESDVTRLLARTRGWAAALRLTLSAIRSGEETTRPAPARALDRQVFDYLAAEVLDDMSVELRTFLMRCSVLPELTVARCSAISGNPRAAALLDEIERRDLFVTVRDGPELTLTLHDLFRECLNDRLRRELPDEVPNLLRAAADSEPDPIRRLSFLVSVGAWAEAESTLNDVASQLLANGVVEAVPRLIAQFPAERRKSSPMIALVRAWTAWWRWDWSQMIDDARDAVAGFSRLGDEPLRQRALIAEAIALTGKGAPAESAVKLAEISWDALDLDTRVVAFALHAWHALDSGDFGAVAGRYAKAVELLERLDGTQIWIHVFGRPLYVRLPGMREPLTRFVEAAMRRGIEAPSQMQTIATVMAAWLALWRGEREQAMELIVAAEADARWLGMPTNLKMFLNTFRAAAHAMTGDRNAALQAMRELLAYFDEDSHIRLGQSTSMLGHYLFYGIRIADAVGDAQSLREFAARMPPPERITNAPMLRAPLLTLPARLAAIDGRHAEACEHWSRALVDDTAIDIIGQAHEARVRYAGSLLALGRRAQAAVVLRPLFDEVAATGEIGGALLAGPAAISRLAAAPWRDELEPVQLAQLRDWAKRGQPASVVGNETDCQNRLTLREREILQRIAAGDTNKLIARAFDLSPHTVKRHVANILDKLGVTSRAEAVQTYRSQL</sequence>
<comment type="caution">
    <text evidence="5">The sequence shown here is derived from an EMBL/GenBank/DDBJ whole genome shotgun (WGS) entry which is preliminary data.</text>
</comment>
<organism evidence="5 6">
    <name type="scientific">Steroidobacter flavus</name>
    <dbReference type="NCBI Taxonomy" id="1842136"/>
    <lineage>
        <taxon>Bacteria</taxon>
        <taxon>Pseudomonadati</taxon>
        <taxon>Pseudomonadota</taxon>
        <taxon>Gammaproteobacteria</taxon>
        <taxon>Steroidobacterales</taxon>
        <taxon>Steroidobacteraceae</taxon>
        <taxon>Steroidobacter</taxon>
    </lineage>
</organism>
<dbReference type="PRINTS" id="PR00038">
    <property type="entry name" value="HTHLUXR"/>
</dbReference>
<dbReference type="Pfam" id="PF00196">
    <property type="entry name" value="GerE"/>
    <property type="match status" value="1"/>
</dbReference>
<dbReference type="InterPro" id="IPR036388">
    <property type="entry name" value="WH-like_DNA-bd_sf"/>
</dbReference>
<evidence type="ECO:0000313" key="5">
    <source>
        <dbReference type="EMBL" id="MFC4307808.1"/>
    </source>
</evidence>
<dbReference type="PANTHER" id="PTHR44688">
    <property type="entry name" value="DNA-BINDING TRANSCRIPTIONAL ACTIVATOR DEVR_DOSR"/>
    <property type="match status" value="1"/>
</dbReference>
<dbReference type="SUPFAM" id="SSF46894">
    <property type="entry name" value="C-terminal effector domain of the bipartite response regulators"/>
    <property type="match status" value="1"/>
</dbReference>
<dbReference type="InterPro" id="IPR059106">
    <property type="entry name" value="WHD_MalT"/>
</dbReference>
<dbReference type="PANTHER" id="PTHR44688:SF16">
    <property type="entry name" value="DNA-BINDING TRANSCRIPTIONAL ACTIVATOR DEVR_DOSR"/>
    <property type="match status" value="1"/>
</dbReference>
<dbReference type="Proteomes" id="UP001595904">
    <property type="component" value="Unassembled WGS sequence"/>
</dbReference>
<dbReference type="Gene3D" id="3.40.50.300">
    <property type="entry name" value="P-loop containing nucleotide triphosphate hydrolases"/>
    <property type="match status" value="1"/>
</dbReference>
<evidence type="ECO:0000256" key="1">
    <source>
        <dbReference type="ARBA" id="ARBA00023015"/>
    </source>
</evidence>
<gene>
    <name evidence="5" type="ORF">ACFPN2_01830</name>
</gene>
<dbReference type="Gene3D" id="1.10.10.10">
    <property type="entry name" value="Winged helix-like DNA-binding domain superfamily/Winged helix DNA-binding domain"/>
    <property type="match status" value="1"/>
</dbReference>
<reference evidence="6" key="1">
    <citation type="journal article" date="2019" name="Int. J. Syst. Evol. Microbiol.">
        <title>The Global Catalogue of Microorganisms (GCM) 10K type strain sequencing project: providing services to taxonomists for standard genome sequencing and annotation.</title>
        <authorList>
            <consortium name="The Broad Institute Genomics Platform"/>
            <consortium name="The Broad Institute Genome Sequencing Center for Infectious Disease"/>
            <person name="Wu L."/>
            <person name="Ma J."/>
        </authorList>
    </citation>
    <scope>NUCLEOTIDE SEQUENCE [LARGE SCALE GENOMIC DNA]</scope>
    <source>
        <strain evidence="6">CGMCC 1.10759</strain>
    </source>
</reference>
<keyword evidence="2" id="KW-0238">DNA-binding</keyword>
<dbReference type="Pfam" id="PF25873">
    <property type="entry name" value="WHD_MalT"/>
    <property type="match status" value="1"/>
</dbReference>
<feature type="domain" description="HTH luxR-type" evidence="4">
    <location>
        <begin position="818"/>
        <end position="883"/>
    </location>
</feature>
<keyword evidence="6" id="KW-1185">Reference proteome</keyword>
<evidence type="ECO:0000256" key="3">
    <source>
        <dbReference type="ARBA" id="ARBA00023163"/>
    </source>
</evidence>
<dbReference type="PROSITE" id="PS50043">
    <property type="entry name" value="HTH_LUXR_2"/>
    <property type="match status" value="1"/>
</dbReference>
<dbReference type="EMBL" id="JBHSDU010000001">
    <property type="protein sequence ID" value="MFC4307808.1"/>
    <property type="molecule type" value="Genomic_DNA"/>
</dbReference>
<evidence type="ECO:0000313" key="6">
    <source>
        <dbReference type="Proteomes" id="UP001595904"/>
    </source>
</evidence>
<dbReference type="InterPro" id="IPR049945">
    <property type="entry name" value="AAA_22"/>
</dbReference>
<evidence type="ECO:0000259" key="4">
    <source>
        <dbReference type="PROSITE" id="PS50043"/>
    </source>
</evidence>
<dbReference type="InterPro" id="IPR016032">
    <property type="entry name" value="Sig_transdc_resp-reg_C-effctor"/>
</dbReference>
<dbReference type="SUPFAM" id="SSF52540">
    <property type="entry name" value="P-loop containing nucleoside triphosphate hydrolases"/>
    <property type="match status" value="1"/>
</dbReference>
<keyword evidence="1" id="KW-0805">Transcription regulation</keyword>
<protein>
    <submittedName>
        <fullName evidence="5">LuxR C-terminal-related transcriptional regulator</fullName>
    </submittedName>
</protein>
<dbReference type="InterPro" id="IPR000792">
    <property type="entry name" value="Tscrpt_reg_LuxR_C"/>
</dbReference>
<dbReference type="SMART" id="SM00421">
    <property type="entry name" value="HTH_LUXR"/>
    <property type="match status" value="1"/>
</dbReference>
<name>A0ABV8SMJ0_9GAMM</name>
<dbReference type="CDD" id="cd06170">
    <property type="entry name" value="LuxR_C_like"/>
    <property type="match status" value="1"/>
</dbReference>
<keyword evidence="3" id="KW-0804">Transcription</keyword>
<evidence type="ECO:0000256" key="2">
    <source>
        <dbReference type="ARBA" id="ARBA00023125"/>
    </source>
</evidence>